<proteinExistence type="predicted"/>
<comment type="caution">
    <text evidence="3">The sequence shown here is derived from an EMBL/GenBank/DDBJ whole genome shotgun (WGS) entry which is preliminary data.</text>
</comment>
<keyword evidence="2" id="KW-0472">Membrane</keyword>
<gene>
    <name evidence="3" type="ORF">OPKNFCMD_1516</name>
</gene>
<accession>A0ABQ4QVJ7</accession>
<evidence type="ECO:0000256" key="1">
    <source>
        <dbReference type="SAM" id="MobiDB-lite"/>
    </source>
</evidence>
<reference evidence="3" key="2">
    <citation type="submission" date="2021-08" db="EMBL/GenBank/DDBJ databases">
        <authorList>
            <person name="Tani A."/>
            <person name="Ola A."/>
            <person name="Ogura Y."/>
            <person name="Katsura K."/>
            <person name="Hayashi T."/>
        </authorList>
    </citation>
    <scope>NUCLEOTIDE SEQUENCE</scope>
    <source>
        <strain evidence="3">KCTC 52305</strain>
    </source>
</reference>
<dbReference type="RefSeq" id="WP_128560890.1">
    <property type="nucleotide sequence ID" value="NZ_BPQH01000004.1"/>
</dbReference>
<reference evidence="3" key="1">
    <citation type="journal article" date="2021" name="Front. Microbiol.">
        <title>Comprehensive Comparative Genomics and Phenotyping of Methylobacterium Species.</title>
        <authorList>
            <person name="Alessa O."/>
            <person name="Ogura Y."/>
            <person name="Fujitani Y."/>
            <person name="Takami H."/>
            <person name="Hayashi T."/>
            <person name="Sahin N."/>
            <person name="Tani A."/>
        </authorList>
    </citation>
    <scope>NUCLEOTIDE SEQUENCE</scope>
    <source>
        <strain evidence="3">KCTC 52305</strain>
    </source>
</reference>
<keyword evidence="2" id="KW-0812">Transmembrane</keyword>
<evidence type="ECO:0000313" key="4">
    <source>
        <dbReference type="Proteomes" id="UP001055167"/>
    </source>
</evidence>
<sequence length="72" mass="7268">MLEALRSAAPRGPTAAFPPPDLGAFRPATLSPRDRPAPLDGGDAVVLAALCLLIGGAIVLVALQALVIVQTL</sequence>
<name>A0ABQ4QVJ7_9HYPH</name>
<dbReference type="Proteomes" id="UP001055167">
    <property type="component" value="Unassembled WGS sequence"/>
</dbReference>
<protein>
    <submittedName>
        <fullName evidence="3">Uncharacterized protein</fullName>
    </submittedName>
</protein>
<keyword evidence="4" id="KW-1185">Reference proteome</keyword>
<keyword evidence="2" id="KW-1133">Transmembrane helix</keyword>
<evidence type="ECO:0000256" key="2">
    <source>
        <dbReference type="SAM" id="Phobius"/>
    </source>
</evidence>
<feature type="region of interest" description="Disordered" evidence="1">
    <location>
        <begin position="1"/>
        <end position="35"/>
    </location>
</feature>
<dbReference type="EMBL" id="BPQH01000004">
    <property type="protein sequence ID" value="GJD48790.1"/>
    <property type="molecule type" value="Genomic_DNA"/>
</dbReference>
<organism evidence="3 4">
    <name type="scientific">Methylobacterium crusticola</name>
    <dbReference type="NCBI Taxonomy" id="1697972"/>
    <lineage>
        <taxon>Bacteria</taxon>
        <taxon>Pseudomonadati</taxon>
        <taxon>Pseudomonadota</taxon>
        <taxon>Alphaproteobacteria</taxon>
        <taxon>Hyphomicrobiales</taxon>
        <taxon>Methylobacteriaceae</taxon>
        <taxon>Methylobacterium</taxon>
    </lineage>
</organism>
<evidence type="ECO:0000313" key="3">
    <source>
        <dbReference type="EMBL" id="GJD48790.1"/>
    </source>
</evidence>
<feature type="transmembrane region" description="Helical" evidence="2">
    <location>
        <begin position="44"/>
        <end position="69"/>
    </location>
</feature>